<gene>
    <name evidence="5" type="ORF">FN961_05630</name>
</gene>
<dbReference type="RefSeq" id="WP_143563584.1">
    <property type="nucleotide sequence ID" value="NZ_BMPL01000004.1"/>
</dbReference>
<keyword evidence="3" id="KW-0804">Transcription</keyword>
<reference evidence="6" key="1">
    <citation type="submission" date="2019-07" db="EMBL/GenBank/DDBJ databases">
        <title>Shewanella sp. YLB-08 draft genomic sequence.</title>
        <authorList>
            <person name="Yu L."/>
        </authorList>
    </citation>
    <scope>NUCLEOTIDE SEQUENCE [LARGE SCALE GENOMIC DNA]</scope>
    <source>
        <strain evidence="6">JCM 20706</strain>
    </source>
</reference>
<dbReference type="InterPro" id="IPR016032">
    <property type="entry name" value="Sig_transdc_resp-reg_C-effctor"/>
</dbReference>
<dbReference type="InterPro" id="IPR005143">
    <property type="entry name" value="TF_LuxR_autoind-bd_dom"/>
</dbReference>
<name>A0A553JS01_SHEHA</name>
<dbReference type="GO" id="GO:0003677">
    <property type="term" value="F:DNA binding"/>
    <property type="evidence" value="ECO:0007669"/>
    <property type="project" value="UniProtKB-KW"/>
</dbReference>
<evidence type="ECO:0000313" key="5">
    <source>
        <dbReference type="EMBL" id="TRY15151.1"/>
    </source>
</evidence>
<dbReference type="PANTHER" id="PTHR44688:SF16">
    <property type="entry name" value="DNA-BINDING TRANSCRIPTIONAL ACTIVATOR DEVR_DOSR"/>
    <property type="match status" value="1"/>
</dbReference>
<dbReference type="InterPro" id="IPR000792">
    <property type="entry name" value="Tscrpt_reg_LuxR_C"/>
</dbReference>
<comment type="caution">
    <text evidence="5">The sequence shown here is derived from an EMBL/GenBank/DDBJ whole genome shotgun (WGS) entry which is preliminary data.</text>
</comment>
<dbReference type="SUPFAM" id="SSF46894">
    <property type="entry name" value="C-terminal effector domain of the bipartite response regulators"/>
    <property type="match status" value="1"/>
</dbReference>
<dbReference type="Pfam" id="PF00196">
    <property type="entry name" value="GerE"/>
    <property type="match status" value="1"/>
</dbReference>
<dbReference type="EMBL" id="VKGK01000005">
    <property type="protein sequence ID" value="TRY15151.1"/>
    <property type="molecule type" value="Genomic_DNA"/>
</dbReference>
<evidence type="ECO:0000256" key="3">
    <source>
        <dbReference type="ARBA" id="ARBA00023163"/>
    </source>
</evidence>
<dbReference type="PANTHER" id="PTHR44688">
    <property type="entry name" value="DNA-BINDING TRANSCRIPTIONAL ACTIVATOR DEVR_DOSR"/>
    <property type="match status" value="1"/>
</dbReference>
<dbReference type="CDD" id="cd06170">
    <property type="entry name" value="LuxR_C_like"/>
    <property type="match status" value="1"/>
</dbReference>
<evidence type="ECO:0000259" key="4">
    <source>
        <dbReference type="PROSITE" id="PS50043"/>
    </source>
</evidence>
<keyword evidence="1" id="KW-0805">Transcription regulation</keyword>
<protein>
    <submittedName>
        <fullName evidence="5">LuxR family transcriptional regulator</fullName>
    </submittedName>
</protein>
<evidence type="ECO:0000256" key="2">
    <source>
        <dbReference type="ARBA" id="ARBA00023125"/>
    </source>
</evidence>
<dbReference type="Pfam" id="PF03472">
    <property type="entry name" value="Autoind_bind"/>
    <property type="match status" value="1"/>
</dbReference>
<dbReference type="PRINTS" id="PR00038">
    <property type="entry name" value="HTHLUXR"/>
</dbReference>
<keyword evidence="6" id="KW-1185">Reference proteome</keyword>
<feature type="domain" description="HTH luxR-type" evidence="4">
    <location>
        <begin position="176"/>
        <end position="241"/>
    </location>
</feature>
<dbReference type="PROSITE" id="PS50043">
    <property type="entry name" value="HTH_LUXR_2"/>
    <property type="match status" value="1"/>
</dbReference>
<organism evidence="5 6">
    <name type="scientific">Shewanella hanedai</name>
    <name type="common">Alteromonas hanedai</name>
    <dbReference type="NCBI Taxonomy" id="25"/>
    <lineage>
        <taxon>Bacteria</taxon>
        <taxon>Pseudomonadati</taxon>
        <taxon>Pseudomonadota</taxon>
        <taxon>Gammaproteobacteria</taxon>
        <taxon>Alteromonadales</taxon>
        <taxon>Shewanellaceae</taxon>
        <taxon>Shewanella</taxon>
    </lineage>
</organism>
<evidence type="ECO:0000256" key="1">
    <source>
        <dbReference type="ARBA" id="ARBA00023015"/>
    </source>
</evidence>
<proteinExistence type="predicted"/>
<dbReference type="Gene3D" id="3.30.450.80">
    <property type="entry name" value="Transcription factor LuxR-like, autoinducer-binding domain"/>
    <property type="match status" value="1"/>
</dbReference>
<dbReference type="AlphaFoldDB" id="A0A553JS01"/>
<dbReference type="SMART" id="SM00421">
    <property type="entry name" value="HTH_LUXR"/>
    <property type="match status" value="1"/>
</dbReference>
<dbReference type="Proteomes" id="UP000318126">
    <property type="component" value="Unassembled WGS sequence"/>
</dbReference>
<dbReference type="InterPro" id="IPR036693">
    <property type="entry name" value="TF_LuxR_autoind-bd_dom_sf"/>
</dbReference>
<evidence type="ECO:0000313" key="6">
    <source>
        <dbReference type="Proteomes" id="UP000318126"/>
    </source>
</evidence>
<sequence length="248" mass="28488">MDFFKMDAVYEINDNLRLSENDNDLNACLTKLALLLDCEYYLFAILNPVSIFKSDLYILDNYPSCWKKYYNDEKLIDYDPIIDYSASNYAPIIWSMLEQSKWDKNKTNVIEEAKNSNLKSGFSFPVHTKNNSFGVISFANSNNEKTLISLHSNSYSYVLLVLPELLDSHQRINKNIGNTCTQLTPREKECLAWISEGKTTWEISKILDCSERTVSFHITNLQTKLGTNNRSQSISKSILTGVMNPFPL</sequence>
<dbReference type="InterPro" id="IPR036388">
    <property type="entry name" value="WH-like_DNA-bd_sf"/>
</dbReference>
<dbReference type="PROSITE" id="PS00622">
    <property type="entry name" value="HTH_LUXR_1"/>
    <property type="match status" value="1"/>
</dbReference>
<accession>A0A553JS01</accession>
<dbReference type="GO" id="GO:0006355">
    <property type="term" value="P:regulation of DNA-templated transcription"/>
    <property type="evidence" value="ECO:0007669"/>
    <property type="project" value="InterPro"/>
</dbReference>
<dbReference type="Gene3D" id="1.10.10.10">
    <property type="entry name" value="Winged helix-like DNA-binding domain superfamily/Winged helix DNA-binding domain"/>
    <property type="match status" value="1"/>
</dbReference>
<dbReference type="OrthoDB" id="9774661at2"/>
<dbReference type="SUPFAM" id="SSF75516">
    <property type="entry name" value="Pheromone-binding domain of LuxR-like quorum-sensing transcription factors"/>
    <property type="match status" value="1"/>
</dbReference>
<keyword evidence="2" id="KW-0238">DNA-binding</keyword>